<accession>A0A7X9E669</accession>
<organism evidence="1 2">
    <name type="scientific">candidate division WWE3 bacterium</name>
    <dbReference type="NCBI Taxonomy" id="2053526"/>
    <lineage>
        <taxon>Bacteria</taxon>
        <taxon>Katanobacteria</taxon>
    </lineage>
</organism>
<protein>
    <submittedName>
        <fullName evidence="1">Uncharacterized protein</fullName>
    </submittedName>
</protein>
<evidence type="ECO:0000313" key="1">
    <source>
        <dbReference type="EMBL" id="NMB91245.1"/>
    </source>
</evidence>
<reference evidence="1 2" key="1">
    <citation type="journal article" date="2020" name="Biotechnol. Biofuels">
        <title>New insights from the biogas microbiome by comprehensive genome-resolved metagenomics of nearly 1600 species originating from multiple anaerobic digesters.</title>
        <authorList>
            <person name="Campanaro S."/>
            <person name="Treu L."/>
            <person name="Rodriguez-R L.M."/>
            <person name="Kovalovszki A."/>
            <person name="Ziels R.M."/>
            <person name="Maus I."/>
            <person name="Zhu X."/>
            <person name="Kougias P.G."/>
            <person name="Basile A."/>
            <person name="Luo G."/>
            <person name="Schluter A."/>
            <person name="Konstantinidis K.T."/>
            <person name="Angelidaki I."/>
        </authorList>
    </citation>
    <scope>NUCLEOTIDE SEQUENCE [LARGE SCALE GENOMIC DNA]</scope>
    <source>
        <strain evidence="1">AS27yjCOA_202</strain>
    </source>
</reference>
<comment type="caution">
    <text evidence="1">The sequence shown here is derived from an EMBL/GenBank/DDBJ whole genome shotgun (WGS) entry which is preliminary data.</text>
</comment>
<evidence type="ECO:0000313" key="2">
    <source>
        <dbReference type="Proteomes" id="UP000590542"/>
    </source>
</evidence>
<dbReference type="AlphaFoldDB" id="A0A7X9E669"/>
<gene>
    <name evidence="1" type="ORF">GYA37_00145</name>
</gene>
<sequence length="631" mass="73521">MDEKKKEILFEFYTNQGAGKIAFWVDSPGLYIYEIIVADEKGEKVVTKFPEAKPITKIGKNKGCQLYTRIRKVLEENTIIPFPNSKESIDKRYNTLMGDIYLASRQLNKNIIKTWEKELTKILTPSWFEYIGDYEDYPIHIRTKANDLLMQNNFVEHVYEVINKKVVAQKSKAILSFLIDLSSVFDKALHSVVTANPGKSKSTIVETTFDLFPLHRRLEFNKNTTESGLMNMTRFKEGHHILSHKVIKLGDFGDVKEQDESKNLISFFKELMSEGKYDKILTDMQDEFGRAMVLRIRGCGSVNLQVVTPNVESQFQSRSLVWSPDDSRVVQRSIKEFQENELSRYEMGYQYTETRDVIACAIDSIFQFVEKIEDKGAKFDVLNPFTKHFNTLLNVDESPNANRDRLMVQTIPKLVTIANCHRRDLFYNSRYNTYALIVSAKDYIYTVKTLGKTLSYFIHKKSEALQTYMDIIENKLEKGVLRVLEYDELQGHFEKGKSTKDVNEIIDSTDFYTYADIAKHTTAHPKTVSRYINELADYRMLYVDKSHSPHRIYVCADYKERKKEAFYNVIDFEREYTEKELKRMDVKVMSEVRDESKIDDYYQKFISNAEAYGWVKCPMSNLDSELAGDTV</sequence>
<dbReference type="EMBL" id="JAAZNV010000004">
    <property type="protein sequence ID" value="NMB91245.1"/>
    <property type="molecule type" value="Genomic_DNA"/>
</dbReference>
<dbReference type="Proteomes" id="UP000590542">
    <property type="component" value="Unassembled WGS sequence"/>
</dbReference>
<name>A0A7X9E669_UNCKA</name>
<proteinExistence type="predicted"/>